<evidence type="ECO:0000313" key="2">
    <source>
        <dbReference type="EMBL" id="CAG9860593.1"/>
    </source>
</evidence>
<dbReference type="Pfam" id="PF07165">
    <property type="entry name" value="DUF1397"/>
    <property type="match status" value="1"/>
</dbReference>
<dbReference type="EMBL" id="OU900096">
    <property type="protein sequence ID" value="CAG9860593.1"/>
    <property type="molecule type" value="Genomic_DNA"/>
</dbReference>
<gene>
    <name evidence="2" type="ORF">PHYEVI_LOCUS6943</name>
</gene>
<dbReference type="InterPro" id="IPR009832">
    <property type="entry name" value="DUF1397"/>
</dbReference>
<feature type="chain" id="PRO_5040409028" evidence="1">
    <location>
        <begin position="21"/>
        <end position="239"/>
    </location>
</feature>
<evidence type="ECO:0000313" key="3">
    <source>
        <dbReference type="Proteomes" id="UP001153712"/>
    </source>
</evidence>
<feature type="signal peptide" evidence="1">
    <location>
        <begin position="1"/>
        <end position="20"/>
    </location>
</feature>
<keyword evidence="1" id="KW-0732">Signal</keyword>
<keyword evidence="3" id="KW-1185">Reference proteome</keyword>
<organism evidence="2 3">
    <name type="scientific">Phyllotreta striolata</name>
    <name type="common">Striped flea beetle</name>
    <name type="synonym">Crioceris striolata</name>
    <dbReference type="NCBI Taxonomy" id="444603"/>
    <lineage>
        <taxon>Eukaryota</taxon>
        <taxon>Metazoa</taxon>
        <taxon>Ecdysozoa</taxon>
        <taxon>Arthropoda</taxon>
        <taxon>Hexapoda</taxon>
        <taxon>Insecta</taxon>
        <taxon>Pterygota</taxon>
        <taxon>Neoptera</taxon>
        <taxon>Endopterygota</taxon>
        <taxon>Coleoptera</taxon>
        <taxon>Polyphaga</taxon>
        <taxon>Cucujiformia</taxon>
        <taxon>Chrysomeloidea</taxon>
        <taxon>Chrysomelidae</taxon>
        <taxon>Galerucinae</taxon>
        <taxon>Alticini</taxon>
        <taxon>Phyllotreta</taxon>
    </lineage>
</organism>
<dbReference type="Proteomes" id="UP001153712">
    <property type="component" value="Chromosome 3"/>
</dbReference>
<name>A0A9N9TKR3_PHYSR</name>
<evidence type="ECO:0000256" key="1">
    <source>
        <dbReference type="SAM" id="SignalP"/>
    </source>
</evidence>
<reference evidence="2" key="1">
    <citation type="submission" date="2022-01" db="EMBL/GenBank/DDBJ databases">
        <authorList>
            <person name="King R."/>
        </authorList>
    </citation>
    <scope>NUCLEOTIDE SEQUENCE</scope>
</reference>
<protein>
    <submittedName>
        <fullName evidence="2">Uncharacterized protein</fullName>
    </submittedName>
</protein>
<sequence>MEQKIVILGLFFGIVGFCLADPAIPDLDDFEALKDRCDKKAGNGTFEKIKAARMETQTCIENLISIDAFKTELEVSRQSGSMDEVFNKYCKKIPKFRACIKKTYDALEPCLEEKEKNAVNFTSNIVQQLGEFACFKNGDRLAMFVAEGGADCLKSRSEGIQNCVNETIKFNPETFSANSIPNLVVDKRVCDDLVKIQTCVVKDMENCPKSTPANLIDALFKFVKKIACKDVVKRSILFM</sequence>
<proteinExistence type="predicted"/>
<dbReference type="PANTHER" id="PTHR20997:SF2">
    <property type="entry name" value="EG:BACR42I17.2 PROTEIN-RELATED"/>
    <property type="match status" value="1"/>
</dbReference>
<accession>A0A9N9TKR3</accession>
<dbReference type="OrthoDB" id="6512861at2759"/>
<dbReference type="AlphaFoldDB" id="A0A9N9TKR3"/>
<dbReference type="PANTHER" id="PTHR20997">
    <property type="entry name" value="EG:BACR42I17.2 PROTEIN-RELATED"/>
    <property type="match status" value="1"/>
</dbReference>